<organism evidence="9 10">
    <name type="scientific">Clarias magur</name>
    <name type="common">Asian catfish</name>
    <name type="synonym">Macropteronotus magur</name>
    <dbReference type="NCBI Taxonomy" id="1594786"/>
    <lineage>
        <taxon>Eukaryota</taxon>
        <taxon>Metazoa</taxon>
        <taxon>Chordata</taxon>
        <taxon>Craniata</taxon>
        <taxon>Vertebrata</taxon>
        <taxon>Euteleostomi</taxon>
        <taxon>Actinopterygii</taxon>
        <taxon>Neopterygii</taxon>
        <taxon>Teleostei</taxon>
        <taxon>Ostariophysi</taxon>
        <taxon>Siluriformes</taxon>
        <taxon>Clariidae</taxon>
        <taxon>Clarias</taxon>
    </lineage>
</organism>
<protein>
    <submittedName>
        <fullName evidence="9">GTPase IMAP family member 8-like</fullName>
    </submittedName>
</protein>
<dbReference type="PROSITE" id="PS51720">
    <property type="entry name" value="G_AIG1"/>
    <property type="match status" value="2"/>
</dbReference>
<dbReference type="Pfam" id="PF13553">
    <property type="entry name" value="FIIND"/>
    <property type="match status" value="1"/>
</dbReference>
<keyword evidence="4" id="KW-0547">Nucleotide-binding</keyword>
<feature type="domain" description="CARD" evidence="6">
    <location>
        <begin position="820"/>
        <end position="864"/>
    </location>
</feature>
<evidence type="ECO:0000259" key="8">
    <source>
        <dbReference type="PROSITE" id="PS51830"/>
    </source>
</evidence>
<dbReference type="FunFam" id="3.40.50.300:FF:001809">
    <property type="entry name" value="Si:ch1073-365p7.2"/>
    <property type="match status" value="2"/>
</dbReference>
<evidence type="ECO:0000259" key="7">
    <source>
        <dbReference type="PROSITE" id="PS51720"/>
    </source>
</evidence>
<dbReference type="PANTHER" id="PTHR10903">
    <property type="entry name" value="GTPASE, IMAP FAMILY MEMBER-RELATED"/>
    <property type="match status" value="1"/>
</dbReference>
<dbReference type="InterPro" id="IPR027417">
    <property type="entry name" value="P-loop_NTPase"/>
</dbReference>
<evidence type="ECO:0000256" key="4">
    <source>
        <dbReference type="ARBA" id="ARBA00022741"/>
    </source>
</evidence>
<gene>
    <name evidence="9" type="ORF">DAT39_013724</name>
</gene>
<dbReference type="GO" id="GO:0042981">
    <property type="term" value="P:regulation of apoptotic process"/>
    <property type="evidence" value="ECO:0007669"/>
    <property type="project" value="InterPro"/>
</dbReference>
<dbReference type="InterPro" id="IPR011029">
    <property type="entry name" value="DEATH-like_dom_sf"/>
</dbReference>
<dbReference type="Gene3D" id="1.10.533.10">
    <property type="entry name" value="Death Domain, Fas"/>
    <property type="match status" value="1"/>
</dbReference>
<dbReference type="Pfam" id="PF04548">
    <property type="entry name" value="AIG1"/>
    <property type="match status" value="2"/>
</dbReference>
<dbReference type="EMBL" id="QNUK01000271">
    <property type="protein sequence ID" value="KAF5896563.1"/>
    <property type="molecule type" value="Genomic_DNA"/>
</dbReference>
<evidence type="ECO:0000313" key="10">
    <source>
        <dbReference type="Proteomes" id="UP000727407"/>
    </source>
</evidence>
<evidence type="ECO:0000313" key="9">
    <source>
        <dbReference type="EMBL" id="KAF5896563.1"/>
    </source>
</evidence>
<dbReference type="OrthoDB" id="9982588at2759"/>
<sequence>VKETEKSLKMACSEISGRADHLSEVRIVLLGGRTAGKSAAGNTILGKEDFDLRGSAQCVKRQGEVAGRKITVVEAPGWQSDKAIKQMLRQEIVLSVSMCPPGPHAVLLVMQLDRSSWKSEKNTLKGCMALLTERVWSHTIILFSGEEWRRDQTVEEYIAYQGKALQKLIEKCGHRYHVFNYDKQNDNTQVTELLEKIERMVAGNGGCLLEIDPKILQDTEMRKQEEERQAIVRRMKVSSRREYIRSHMYVYHLPEVRIVLLSYRNAGKSSSGNTILGAEKFGLRQNDKSVKRQGIVAGRIITVVEAPGWQRNKSCESHVITTGLLEEIALSMSMCPPGPHAVLLIVRLDFAFMEKHRKSLDYYLSLLKLSVWSHAIVLFTFGDSLGDTTIERHIESEGEALRWLVGKCGNRYHVFNNKDRNDNTQVLELLEKIEEMVAVNRGRHFELDPNSLTNFRTQKWRRPEKERYFMGFKPRMGSRDMRHSFSSPFDDAWSFRPVFQSGWGTRHFSYPQYAVQEGPSNLTRLPVPVLPLKGSAWSPSTMKTHHSADTELPFLLSTANFSVLEYRDKYRILQVPAGQFLCKFSNLVFEMEGNVKVQYRIVSWNRSNLDGLGQKQPAGPLYSIKCLEGSIHLLHLPHCETCIDRAKLTVAHVTGDDVEIIQPLKVTSTHVIIDIQHLSLYSILKEWLFQAHPIRAQVLLFYQREMNKLNIHLVPGNVPVEEVQKRQECNTYIMTSSKCNLTPGEIYSPCCKTTECDCVSQPEHETFDCDFGPNFHPTYEVILSAEVKQVTLSLLDEKGQEVWMPRVVFLTGTTRNSFRLESTGADFVDKHREKLIQRVSAVMEIADHLKAREMITNEMNSNIQ</sequence>
<keyword evidence="10" id="KW-1185">Reference proteome</keyword>
<comment type="subcellular location">
    <subcellularLocation>
        <location evidence="1">Cytoplasm</location>
        <location evidence="1">Cytosol</location>
    </subcellularLocation>
</comment>
<feature type="non-terminal residue" evidence="9">
    <location>
        <position position="1"/>
    </location>
</feature>
<dbReference type="GO" id="GO:0005525">
    <property type="term" value="F:GTP binding"/>
    <property type="evidence" value="ECO:0007669"/>
    <property type="project" value="UniProtKB-KW"/>
</dbReference>
<feature type="domain" description="AIG1-type G" evidence="7">
    <location>
        <begin position="253"/>
        <end position="454"/>
    </location>
</feature>
<feature type="domain" description="FIIND" evidence="8">
    <location>
        <begin position="551"/>
        <end position="822"/>
    </location>
</feature>
<comment type="similarity">
    <text evidence="2">Belongs to the TRAFAC class TrmE-Era-EngA-EngB-Septin-like GTPase superfamily. AIG1/Toc34/Toc159-like paraseptin GTPase family. IAN subfamily.</text>
</comment>
<dbReference type="Proteomes" id="UP000727407">
    <property type="component" value="Unassembled WGS sequence"/>
</dbReference>
<dbReference type="PROSITE" id="PS50209">
    <property type="entry name" value="CARD"/>
    <property type="match status" value="1"/>
</dbReference>
<evidence type="ECO:0000256" key="5">
    <source>
        <dbReference type="ARBA" id="ARBA00023134"/>
    </source>
</evidence>
<feature type="non-terminal residue" evidence="9">
    <location>
        <position position="864"/>
    </location>
</feature>
<proteinExistence type="inferred from homology"/>
<comment type="caution">
    <text evidence="9">The sequence shown here is derived from an EMBL/GenBank/DDBJ whole genome shotgun (WGS) entry which is preliminary data.</text>
</comment>
<dbReference type="Gene3D" id="3.40.50.300">
    <property type="entry name" value="P-loop containing nucleotide triphosphate hydrolases"/>
    <property type="match status" value="2"/>
</dbReference>
<evidence type="ECO:0000259" key="6">
    <source>
        <dbReference type="PROSITE" id="PS50209"/>
    </source>
</evidence>
<evidence type="ECO:0000256" key="3">
    <source>
        <dbReference type="ARBA" id="ARBA00022490"/>
    </source>
</evidence>
<reference evidence="9" key="1">
    <citation type="submission" date="2020-07" db="EMBL/GenBank/DDBJ databases">
        <title>Clarias magur genome sequencing, assembly and annotation.</title>
        <authorList>
            <person name="Kushwaha B."/>
            <person name="Kumar R."/>
            <person name="Das P."/>
            <person name="Joshi C.G."/>
            <person name="Kumar D."/>
            <person name="Nagpure N.S."/>
            <person name="Pandey M."/>
            <person name="Agarwal S."/>
            <person name="Srivastava S."/>
            <person name="Singh M."/>
            <person name="Sahoo L."/>
            <person name="Jayasankar P."/>
            <person name="Meher P.K."/>
            <person name="Koringa P.G."/>
            <person name="Iquebal M.A."/>
            <person name="Das S.P."/>
            <person name="Bit A."/>
            <person name="Patnaik S."/>
            <person name="Patel N."/>
            <person name="Shah T.M."/>
            <person name="Hinsu A."/>
            <person name="Jena J.K."/>
        </authorList>
    </citation>
    <scope>NUCLEOTIDE SEQUENCE</scope>
    <source>
        <strain evidence="9">CIFAMagur01</strain>
        <tissue evidence="9">Testis</tissue>
    </source>
</reference>
<dbReference type="SUPFAM" id="SSF52540">
    <property type="entry name" value="P-loop containing nucleoside triphosphate hydrolases"/>
    <property type="match status" value="2"/>
</dbReference>
<evidence type="ECO:0000256" key="1">
    <source>
        <dbReference type="ARBA" id="ARBA00004514"/>
    </source>
</evidence>
<accession>A0A8J4TVV5</accession>
<keyword evidence="5" id="KW-0342">GTP-binding</keyword>
<dbReference type="Pfam" id="PF23679">
    <property type="entry name" value="UPA-FIIND"/>
    <property type="match status" value="1"/>
</dbReference>
<dbReference type="PANTHER" id="PTHR10903:SF107">
    <property type="entry name" value="GTPASE IMAP FAMILY MEMBER 4-LIKE-RELATED"/>
    <property type="match status" value="1"/>
</dbReference>
<dbReference type="InterPro" id="IPR025307">
    <property type="entry name" value="FIIND_dom"/>
</dbReference>
<dbReference type="InterPro" id="IPR006703">
    <property type="entry name" value="G_AIG1"/>
</dbReference>
<dbReference type="GO" id="GO:0005829">
    <property type="term" value="C:cytosol"/>
    <property type="evidence" value="ECO:0007669"/>
    <property type="project" value="UniProtKB-SubCell"/>
</dbReference>
<dbReference type="AlphaFoldDB" id="A0A8J4TVV5"/>
<dbReference type="InterPro" id="IPR001315">
    <property type="entry name" value="CARD"/>
</dbReference>
<feature type="domain" description="AIG1-type G" evidence="7">
    <location>
        <begin position="22"/>
        <end position="218"/>
    </location>
</feature>
<keyword evidence="3" id="KW-0963">Cytoplasm</keyword>
<dbReference type="InterPro" id="IPR045058">
    <property type="entry name" value="GIMA/IAN/Toc"/>
</dbReference>
<evidence type="ECO:0000256" key="2">
    <source>
        <dbReference type="ARBA" id="ARBA00008535"/>
    </source>
</evidence>
<name>A0A8J4TVV5_CLAMG</name>
<dbReference type="PROSITE" id="PS51830">
    <property type="entry name" value="FIIND"/>
    <property type="match status" value="1"/>
</dbReference>